<evidence type="ECO:0000313" key="2">
    <source>
        <dbReference type="EMBL" id="PAV05899.1"/>
    </source>
</evidence>
<reference evidence="2 3" key="1">
    <citation type="journal article" date="2017" name="BMC Genomics">
        <title>Genomic analysis of methanogenic archaea reveals a shift towards energy conservation.</title>
        <authorList>
            <person name="Gilmore S.P."/>
            <person name="Henske J.K."/>
            <person name="Sexton J.A."/>
            <person name="Solomon K.V."/>
            <person name="Seppala S."/>
            <person name="Yoo J.I."/>
            <person name="Huyett L.M."/>
            <person name="Pressman A."/>
            <person name="Cogan J.Z."/>
            <person name="Kivenson V."/>
            <person name="Peng X."/>
            <person name="Tan Y."/>
            <person name="Valentine D.L."/>
            <person name="O'Malley M.A."/>
        </authorList>
    </citation>
    <scope>NUCLEOTIDE SEQUENCE [LARGE SCALE GENOMIC DNA]</scope>
    <source>
        <strain evidence="2 3">M.o.H.</strain>
    </source>
</reference>
<keyword evidence="3" id="KW-1185">Reference proteome</keyword>
<name>A0A2A2H8Z8_METBR</name>
<gene>
    <name evidence="2" type="ORF">ASJ80_13640</name>
</gene>
<sequence length="94" mass="11336">MPDWEKYHKGSWENYWKDYWKESAGADWTEHERKYKEMGKIMNKLGETQFKTAELIMQLANKKEGEEYEKEIDSLENAIKDLRTVIDKKSSELK</sequence>
<dbReference type="OrthoDB" id="372523at2157"/>
<evidence type="ECO:0000256" key="1">
    <source>
        <dbReference type="SAM" id="Coils"/>
    </source>
</evidence>
<dbReference type="Proteomes" id="UP000217784">
    <property type="component" value="Unassembled WGS sequence"/>
</dbReference>
<dbReference type="EMBL" id="LMVM01000001">
    <property type="protein sequence ID" value="PAV05899.1"/>
    <property type="molecule type" value="Genomic_DNA"/>
</dbReference>
<dbReference type="AlphaFoldDB" id="A0A2A2H8Z8"/>
<accession>A0A2A2H8Z8</accession>
<keyword evidence="1" id="KW-0175">Coiled coil</keyword>
<dbReference type="RefSeq" id="WP_069584372.1">
    <property type="nucleotide sequence ID" value="NZ_LMVM01000001.1"/>
</dbReference>
<feature type="coiled-coil region" evidence="1">
    <location>
        <begin position="65"/>
        <end position="92"/>
    </location>
</feature>
<proteinExistence type="predicted"/>
<organism evidence="2 3">
    <name type="scientific">Methanobacterium bryantii</name>
    <dbReference type="NCBI Taxonomy" id="2161"/>
    <lineage>
        <taxon>Archaea</taxon>
        <taxon>Methanobacteriati</taxon>
        <taxon>Methanobacteriota</taxon>
        <taxon>Methanomada group</taxon>
        <taxon>Methanobacteria</taxon>
        <taxon>Methanobacteriales</taxon>
        <taxon>Methanobacteriaceae</taxon>
        <taxon>Methanobacterium</taxon>
    </lineage>
</organism>
<protein>
    <submittedName>
        <fullName evidence="2">Uncharacterized protein</fullName>
    </submittedName>
</protein>
<evidence type="ECO:0000313" key="3">
    <source>
        <dbReference type="Proteomes" id="UP000217784"/>
    </source>
</evidence>
<comment type="caution">
    <text evidence="2">The sequence shown here is derived from an EMBL/GenBank/DDBJ whole genome shotgun (WGS) entry which is preliminary data.</text>
</comment>